<protein>
    <recommendedName>
        <fullName evidence="3">HTH cro/C1-type domain-containing protein</fullName>
    </recommendedName>
</protein>
<comment type="caution">
    <text evidence="1">The sequence shown here is derived from an EMBL/GenBank/DDBJ whole genome shotgun (WGS) entry which is preliminary data.</text>
</comment>
<gene>
    <name evidence="1" type="ORF">VJJ08_14130</name>
</gene>
<proteinExistence type="predicted"/>
<sequence length="401" mass="47230">MQNDYKTHIIRLQNEVNRVFGKVVTSVADFEQLAEQVHLSPQSLRRFYGKIDKNKQLSASSLNLLCTYIGLPDWESFCKAVAAPQIDTHRIINAFYDTVAFSNASFFDARLRDTHETYAEIILQDIPYAYTFLDRYRTYPKITQSLYPWFPYYDRMAQSDYVHLIETYLKTKPLDHLMVCQNSFLAYGAFCSFGKESKNVVEKYTKEADKYIESVWREYPDSFFHYPETRYTINHNEQEAIQVAEAALERNLRAKPLHVFDEYFQTPDILVSKLCNALIWMGKIEFAIDIYSTYSQELFLSKDPVEQQSKSFVYERDTNFAAQTVDILRLFDPSIPALESKRQPHWKTKRYEQVQQFLIALKECPRTKLSQKRVLKEHLRTLAKELNFGVIEELIKIMTND</sequence>
<keyword evidence="2" id="KW-1185">Reference proteome</keyword>
<accession>A0ABU5ZBQ7</accession>
<evidence type="ECO:0000313" key="2">
    <source>
        <dbReference type="Proteomes" id="UP001311730"/>
    </source>
</evidence>
<evidence type="ECO:0000313" key="1">
    <source>
        <dbReference type="EMBL" id="MEB3076420.1"/>
    </source>
</evidence>
<dbReference type="EMBL" id="JAYKBW010000020">
    <property type="protein sequence ID" value="MEB3076420.1"/>
    <property type="molecule type" value="Genomic_DNA"/>
</dbReference>
<organism evidence="1 2">
    <name type="scientific">Capnocytophaga gingivalis</name>
    <dbReference type="NCBI Taxonomy" id="1017"/>
    <lineage>
        <taxon>Bacteria</taxon>
        <taxon>Pseudomonadati</taxon>
        <taxon>Bacteroidota</taxon>
        <taxon>Flavobacteriia</taxon>
        <taxon>Flavobacteriales</taxon>
        <taxon>Flavobacteriaceae</taxon>
        <taxon>Capnocytophaga</taxon>
    </lineage>
</organism>
<dbReference type="RefSeq" id="WP_323984391.1">
    <property type="nucleotide sequence ID" value="NZ_JAYKBW010000020.1"/>
</dbReference>
<dbReference type="Proteomes" id="UP001311730">
    <property type="component" value="Unassembled WGS sequence"/>
</dbReference>
<name>A0ABU5ZBQ7_9FLAO</name>
<evidence type="ECO:0008006" key="3">
    <source>
        <dbReference type="Google" id="ProtNLM"/>
    </source>
</evidence>
<reference evidence="1 2" key="1">
    <citation type="submission" date="2023-12" db="EMBL/GenBank/DDBJ databases">
        <title>Genomic sequences of Capnocytophaga and Parvimonas strains.</title>
        <authorList>
            <person name="Watt R.M."/>
            <person name="Wang M."/>
            <person name="Yang T."/>
            <person name="Tong W.M."/>
        </authorList>
    </citation>
    <scope>NUCLEOTIDE SEQUENCE [LARGE SCALE GENOMIC DNA]</scope>
    <source>
        <strain evidence="1 2">CCUG 13096</strain>
    </source>
</reference>